<comment type="caution">
    <text evidence="1">The sequence shown here is derived from an EMBL/GenBank/DDBJ whole genome shotgun (WGS) entry which is preliminary data.</text>
</comment>
<proteinExistence type="predicted"/>
<organism evidence="1 2">
    <name type="scientific">Catharanthus roseus</name>
    <name type="common">Madagascar periwinkle</name>
    <name type="synonym">Vinca rosea</name>
    <dbReference type="NCBI Taxonomy" id="4058"/>
    <lineage>
        <taxon>Eukaryota</taxon>
        <taxon>Viridiplantae</taxon>
        <taxon>Streptophyta</taxon>
        <taxon>Embryophyta</taxon>
        <taxon>Tracheophyta</taxon>
        <taxon>Spermatophyta</taxon>
        <taxon>Magnoliopsida</taxon>
        <taxon>eudicotyledons</taxon>
        <taxon>Gunneridae</taxon>
        <taxon>Pentapetalae</taxon>
        <taxon>asterids</taxon>
        <taxon>lamiids</taxon>
        <taxon>Gentianales</taxon>
        <taxon>Apocynaceae</taxon>
        <taxon>Rauvolfioideae</taxon>
        <taxon>Vinceae</taxon>
        <taxon>Catharanthinae</taxon>
        <taxon>Catharanthus</taxon>
    </lineage>
</organism>
<dbReference type="Proteomes" id="UP001060085">
    <property type="component" value="Linkage Group LG07"/>
</dbReference>
<evidence type="ECO:0000313" key="1">
    <source>
        <dbReference type="EMBL" id="KAI5654426.1"/>
    </source>
</evidence>
<name>A0ACC0A1I6_CATRO</name>
<gene>
    <name evidence="1" type="ORF">M9H77_31613</name>
</gene>
<protein>
    <submittedName>
        <fullName evidence="1">Uncharacterized protein</fullName>
    </submittedName>
</protein>
<accession>A0ACC0A1I6</accession>
<sequence length="276" mass="31579">MHGRRSLSIDLKEFDPEIERTLKALRAQGKISNTCEIKMVENPRALREYFTPNTYNSPIGNRLPEIEANHFEIKASTIQMIRLNIGCTHRSLLFPSKQFHESWERFKELLRSCPHHEVPKWQQIQSFYSGLDERNHQMVDSSYGGTFLHKTTDEAWDLFENLSDNSQQHATSSRVGTSRQIGNRGMFEVSQNVDLSVKVDALSKKFDQLLALNTLPTNSTNVQSVCAICSSPSHVIYDCPSASLFPEFVQEQVNAAQGFHRQNDPYSNTYNPGRRN</sequence>
<keyword evidence="2" id="KW-1185">Reference proteome</keyword>
<reference evidence="2" key="1">
    <citation type="journal article" date="2023" name="Nat. Plants">
        <title>Single-cell RNA sequencing provides a high-resolution roadmap for understanding the multicellular compartmentation of specialized metabolism.</title>
        <authorList>
            <person name="Sun S."/>
            <person name="Shen X."/>
            <person name="Li Y."/>
            <person name="Li Y."/>
            <person name="Wang S."/>
            <person name="Li R."/>
            <person name="Zhang H."/>
            <person name="Shen G."/>
            <person name="Guo B."/>
            <person name="Wei J."/>
            <person name="Xu J."/>
            <person name="St-Pierre B."/>
            <person name="Chen S."/>
            <person name="Sun C."/>
        </authorList>
    </citation>
    <scope>NUCLEOTIDE SEQUENCE [LARGE SCALE GENOMIC DNA]</scope>
</reference>
<dbReference type="EMBL" id="CM044707">
    <property type="protein sequence ID" value="KAI5654426.1"/>
    <property type="molecule type" value="Genomic_DNA"/>
</dbReference>
<evidence type="ECO:0000313" key="2">
    <source>
        <dbReference type="Proteomes" id="UP001060085"/>
    </source>
</evidence>